<gene>
    <name evidence="2" type="ORF">NDU88_003004</name>
</gene>
<comment type="caution">
    <text evidence="2">The sequence shown here is derived from an EMBL/GenBank/DDBJ whole genome shotgun (WGS) entry which is preliminary data.</text>
</comment>
<accession>A0AAV7UXS6</accession>
<name>A0AAV7UXS6_PLEWA</name>
<evidence type="ECO:0000256" key="1">
    <source>
        <dbReference type="SAM" id="MobiDB-lite"/>
    </source>
</evidence>
<proteinExistence type="predicted"/>
<evidence type="ECO:0000313" key="3">
    <source>
        <dbReference type="Proteomes" id="UP001066276"/>
    </source>
</evidence>
<organism evidence="2 3">
    <name type="scientific">Pleurodeles waltl</name>
    <name type="common">Iberian ribbed newt</name>
    <dbReference type="NCBI Taxonomy" id="8319"/>
    <lineage>
        <taxon>Eukaryota</taxon>
        <taxon>Metazoa</taxon>
        <taxon>Chordata</taxon>
        <taxon>Craniata</taxon>
        <taxon>Vertebrata</taxon>
        <taxon>Euteleostomi</taxon>
        <taxon>Amphibia</taxon>
        <taxon>Batrachia</taxon>
        <taxon>Caudata</taxon>
        <taxon>Salamandroidea</taxon>
        <taxon>Salamandridae</taxon>
        <taxon>Pleurodelinae</taxon>
        <taxon>Pleurodeles</taxon>
    </lineage>
</organism>
<dbReference type="EMBL" id="JANPWB010000004">
    <property type="protein sequence ID" value="KAJ1193708.1"/>
    <property type="molecule type" value="Genomic_DNA"/>
</dbReference>
<dbReference type="AlphaFoldDB" id="A0AAV7UXS6"/>
<sequence length="179" mass="20100">MPAPRLGRCARHYGNHIEASNAKRPAAARAFNIEIPLVLLQLARGRFSISVVQRRAHAAPQAALKRSHAAPQRRPPTAPQCRSETPCAVQIRSHTAPWCRSEAHPQCADEMIRPRCIITAGVRLCIFTRPARLTDSIKKEKKMCHTERLKKVCPAFPLEVSDRDPIIPWVMANYKKMAS</sequence>
<feature type="region of interest" description="Disordered" evidence="1">
    <location>
        <begin position="60"/>
        <end position="83"/>
    </location>
</feature>
<keyword evidence="3" id="KW-1185">Reference proteome</keyword>
<dbReference type="Proteomes" id="UP001066276">
    <property type="component" value="Chromosome 2_2"/>
</dbReference>
<reference evidence="2" key="1">
    <citation type="journal article" date="2022" name="bioRxiv">
        <title>Sequencing and chromosome-scale assembly of the giantPleurodeles waltlgenome.</title>
        <authorList>
            <person name="Brown T."/>
            <person name="Elewa A."/>
            <person name="Iarovenko S."/>
            <person name="Subramanian E."/>
            <person name="Araus A.J."/>
            <person name="Petzold A."/>
            <person name="Susuki M."/>
            <person name="Suzuki K.-i.T."/>
            <person name="Hayashi T."/>
            <person name="Toyoda A."/>
            <person name="Oliveira C."/>
            <person name="Osipova E."/>
            <person name="Leigh N.D."/>
            <person name="Simon A."/>
            <person name="Yun M.H."/>
        </authorList>
    </citation>
    <scope>NUCLEOTIDE SEQUENCE</scope>
    <source>
        <strain evidence="2">20211129_DDA</strain>
        <tissue evidence="2">Liver</tissue>
    </source>
</reference>
<protein>
    <submittedName>
        <fullName evidence="2">Uncharacterized protein</fullName>
    </submittedName>
</protein>
<evidence type="ECO:0000313" key="2">
    <source>
        <dbReference type="EMBL" id="KAJ1193708.1"/>
    </source>
</evidence>